<feature type="transmembrane region" description="Helical" evidence="7">
    <location>
        <begin position="6"/>
        <end position="29"/>
    </location>
</feature>
<dbReference type="Gene3D" id="6.10.110.10">
    <property type="match status" value="1"/>
</dbReference>
<evidence type="ECO:0000313" key="8">
    <source>
        <dbReference type="EMBL" id="KAH7280011.1"/>
    </source>
</evidence>
<dbReference type="Pfam" id="PF06140">
    <property type="entry name" value="Ifi-6-16"/>
    <property type="match status" value="1"/>
</dbReference>
<dbReference type="PANTHER" id="PTHR16932">
    <property type="entry name" value="INTERFERON ALPHA-INDUCIBLE PROTEIN 27"/>
    <property type="match status" value="1"/>
</dbReference>
<keyword evidence="5 7" id="KW-0472">Membrane</keyword>
<evidence type="ECO:0000256" key="6">
    <source>
        <dbReference type="SAM" id="MobiDB-lite"/>
    </source>
</evidence>
<organism evidence="8 9">
    <name type="scientific">Ceratopteris richardii</name>
    <name type="common">Triangle waterfern</name>
    <dbReference type="NCBI Taxonomy" id="49495"/>
    <lineage>
        <taxon>Eukaryota</taxon>
        <taxon>Viridiplantae</taxon>
        <taxon>Streptophyta</taxon>
        <taxon>Embryophyta</taxon>
        <taxon>Tracheophyta</taxon>
        <taxon>Polypodiopsida</taxon>
        <taxon>Polypodiidae</taxon>
        <taxon>Polypodiales</taxon>
        <taxon>Pteridineae</taxon>
        <taxon>Pteridaceae</taxon>
        <taxon>Parkerioideae</taxon>
        <taxon>Ceratopteris</taxon>
    </lineage>
</organism>
<dbReference type="OrthoDB" id="440424at2759"/>
<evidence type="ECO:0000256" key="3">
    <source>
        <dbReference type="ARBA" id="ARBA00022692"/>
    </source>
</evidence>
<proteinExistence type="inferred from homology"/>
<evidence type="ECO:0000313" key="9">
    <source>
        <dbReference type="Proteomes" id="UP000825935"/>
    </source>
</evidence>
<dbReference type="Proteomes" id="UP000825935">
    <property type="component" value="Chromosome 37"/>
</dbReference>
<gene>
    <name evidence="8" type="ORF">KP509_37G048000</name>
</gene>
<sequence length="140" mass="14050">MMAKWLYGAATAVGMVPVLGLAAVSLAGFTATGITAGSPAAMLMSTYGGAVPAGSLCAVLQSIGAAGVTTETLVLVEGMAATLGLAGFVAGRKRKPSPSEECELSPSDECELSPDECELSPSDEYELSPSDESTLVCAQE</sequence>
<accession>A0A8T2Q9S4</accession>
<keyword evidence="4 7" id="KW-1133">Transmembrane helix</keyword>
<name>A0A8T2Q9S4_CERRI</name>
<comment type="similarity">
    <text evidence="2">Belongs to the IFI6/IFI27 family.</text>
</comment>
<dbReference type="InterPro" id="IPR009311">
    <property type="entry name" value="IFI6/IFI27-like"/>
</dbReference>
<evidence type="ECO:0000256" key="7">
    <source>
        <dbReference type="SAM" id="Phobius"/>
    </source>
</evidence>
<evidence type="ECO:0000256" key="2">
    <source>
        <dbReference type="ARBA" id="ARBA00007262"/>
    </source>
</evidence>
<protein>
    <submittedName>
        <fullName evidence="8">Uncharacterized protein</fullName>
    </submittedName>
</protein>
<keyword evidence="3 7" id="KW-0812">Transmembrane</keyword>
<feature type="region of interest" description="Disordered" evidence="6">
    <location>
        <begin position="92"/>
        <end position="140"/>
    </location>
</feature>
<keyword evidence="9" id="KW-1185">Reference proteome</keyword>
<feature type="compositionally biased region" description="Acidic residues" evidence="6">
    <location>
        <begin position="100"/>
        <end position="126"/>
    </location>
</feature>
<dbReference type="PANTHER" id="PTHR16932:SF18">
    <property type="entry name" value="INTERFERON, ALPHA-INDUCIBLE PROTEIN 27-LIKE 2"/>
    <property type="match status" value="1"/>
</dbReference>
<reference evidence="8" key="1">
    <citation type="submission" date="2021-08" db="EMBL/GenBank/DDBJ databases">
        <title>WGS assembly of Ceratopteris richardii.</title>
        <authorList>
            <person name="Marchant D.B."/>
            <person name="Chen G."/>
            <person name="Jenkins J."/>
            <person name="Shu S."/>
            <person name="Leebens-Mack J."/>
            <person name="Grimwood J."/>
            <person name="Schmutz J."/>
            <person name="Soltis P."/>
            <person name="Soltis D."/>
            <person name="Chen Z.-H."/>
        </authorList>
    </citation>
    <scope>NUCLEOTIDE SEQUENCE</scope>
    <source>
        <strain evidence="8">Whitten #5841</strain>
        <tissue evidence="8">Leaf</tissue>
    </source>
</reference>
<dbReference type="GO" id="GO:0016020">
    <property type="term" value="C:membrane"/>
    <property type="evidence" value="ECO:0007669"/>
    <property type="project" value="UniProtKB-SubCell"/>
</dbReference>
<dbReference type="InterPro" id="IPR038213">
    <property type="entry name" value="IFI6/IFI27-like_sf"/>
</dbReference>
<evidence type="ECO:0000256" key="1">
    <source>
        <dbReference type="ARBA" id="ARBA00004141"/>
    </source>
</evidence>
<dbReference type="AlphaFoldDB" id="A0A8T2Q9S4"/>
<evidence type="ECO:0000256" key="5">
    <source>
        <dbReference type="ARBA" id="ARBA00023136"/>
    </source>
</evidence>
<evidence type="ECO:0000256" key="4">
    <source>
        <dbReference type="ARBA" id="ARBA00022989"/>
    </source>
</evidence>
<comment type="subcellular location">
    <subcellularLocation>
        <location evidence="1">Membrane</location>
        <topology evidence="1">Multi-pass membrane protein</topology>
    </subcellularLocation>
</comment>
<comment type="caution">
    <text evidence="8">The sequence shown here is derived from an EMBL/GenBank/DDBJ whole genome shotgun (WGS) entry which is preliminary data.</text>
</comment>
<dbReference type="EMBL" id="CM035442">
    <property type="protein sequence ID" value="KAH7280011.1"/>
    <property type="molecule type" value="Genomic_DNA"/>
</dbReference>